<evidence type="ECO:0000313" key="6">
    <source>
        <dbReference type="Proteomes" id="UP000175669"/>
    </source>
</evidence>
<dbReference type="InterPro" id="IPR051407">
    <property type="entry name" value="Bact_OM_lipoprot/Surf_antigen"/>
</dbReference>
<dbReference type="Pfam" id="PF05433">
    <property type="entry name" value="Rick_17kDa_Anti"/>
    <property type="match status" value="1"/>
</dbReference>
<accession>A0A1E8CFA3</accession>
<keyword evidence="6" id="KW-1185">Reference proteome</keyword>
<comment type="subcellular location">
    <subcellularLocation>
        <location evidence="1">Membrane</location>
    </subcellularLocation>
</comment>
<keyword evidence="3" id="KW-0732">Signal</keyword>
<dbReference type="PANTHER" id="PTHR35603:SF2">
    <property type="entry name" value="OUTER MEMBRANE LIPOPROTEIN"/>
    <property type="match status" value="1"/>
</dbReference>
<dbReference type="GO" id="GO:0019867">
    <property type="term" value="C:outer membrane"/>
    <property type="evidence" value="ECO:0007669"/>
    <property type="project" value="InterPro"/>
</dbReference>
<protein>
    <recommendedName>
        <fullName evidence="4">Glycine zipper 2TM domain-containing protein</fullName>
    </recommendedName>
</protein>
<dbReference type="InterPro" id="IPR008816">
    <property type="entry name" value="Gly_zipper_2TM_dom"/>
</dbReference>
<feature type="domain" description="Glycine zipper 2TM" evidence="4">
    <location>
        <begin position="63"/>
        <end position="103"/>
    </location>
</feature>
<evidence type="ECO:0000256" key="2">
    <source>
        <dbReference type="ARBA" id="ARBA00023136"/>
    </source>
</evidence>
<evidence type="ECO:0000256" key="1">
    <source>
        <dbReference type="ARBA" id="ARBA00004370"/>
    </source>
</evidence>
<dbReference type="Proteomes" id="UP000175669">
    <property type="component" value="Unassembled WGS sequence"/>
</dbReference>
<dbReference type="AlphaFoldDB" id="A0A1E8CFA3"/>
<sequence length="169" mass="18715">MLGLGAAVLWMSSSALAQTQYVYADVLESRPIYQAVTVSAPREECWQEQVQVRDSHRSGSRTPALISAIVGGAIGNAVGNNSSSRKVGTVVGAVLGHSVGRDIVAANSRHEPARYETVQHCKVVDEYYDEERLMGYQVRYRYNGEDFSVRMDDDPGEQIRLRVQVEPVR</sequence>
<name>A0A1E8CFA3_9GAMM</name>
<dbReference type="STRING" id="1524254.PHACT_14290"/>
<reference evidence="6" key="1">
    <citation type="submission" date="2016-07" db="EMBL/GenBank/DDBJ databases">
        <authorList>
            <person name="Florea S."/>
            <person name="Webb J.S."/>
            <person name="Jaromczyk J."/>
            <person name="Schardl C.L."/>
        </authorList>
    </citation>
    <scope>NUCLEOTIDE SEQUENCE [LARGE SCALE GENOMIC DNA]</scope>
    <source>
        <strain evidence="6">KCTC 42131</strain>
    </source>
</reference>
<dbReference type="EMBL" id="MASR01000003">
    <property type="protein sequence ID" value="OFE11036.1"/>
    <property type="molecule type" value="Genomic_DNA"/>
</dbReference>
<feature type="signal peptide" evidence="3">
    <location>
        <begin position="1"/>
        <end position="17"/>
    </location>
</feature>
<evidence type="ECO:0000256" key="3">
    <source>
        <dbReference type="SAM" id="SignalP"/>
    </source>
</evidence>
<evidence type="ECO:0000259" key="4">
    <source>
        <dbReference type="Pfam" id="PF05433"/>
    </source>
</evidence>
<comment type="caution">
    <text evidence="5">The sequence shown here is derived from an EMBL/GenBank/DDBJ whole genome shotgun (WGS) entry which is preliminary data.</text>
</comment>
<dbReference type="PANTHER" id="PTHR35603">
    <property type="match status" value="1"/>
</dbReference>
<keyword evidence="2" id="KW-0472">Membrane</keyword>
<organism evidence="5 6">
    <name type="scientific">Pseudohongiella acticola</name>
    <dbReference type="NCBI Taxonomy" id="1524254"/>
    <lineage>
        <taxon>Bacteria</taxon>
        <taxon>Pseudomonadati</taxon>
        <taxon>Pseudomonadota</taxon>
        <taxon>Gammaproteobacteria</taxon>
        <taxon>Pseudomonadales</taxon>
        <taxon>Pseudohongiellaceae</taxon>
        <taxon>Pseudohongiella</taxon>
    </lineage>
</organism>
<feature type="chain" id="PRO_5009211998" description="Glycine zipper 2TM domain-containing protein" evidence="3">
    <location>
        <begin position="18"/>
        <end position="169"/>
    </location>
</feature>
<evidence type="ECO:0000313" key="5">
    <source>
        <dbReference type="EMBL" id="OFE11036.1"/>
    </source>
</evidence>
<gene>
    <name evidence="5" type="ORF">PHACT_14290</name>
</gene>
<proteinExistence type="predicted"/>